<protein>
    <submittedName>
        <fullName evidence="1">1140_t:CDS:1</fullName>
    </submittedName>
</protein>
<keyword evidence="2" id="KW-1185">Reference proteome</keyword>
<comment type="caution">
    <text evidence="1">The sequence shown here is derived from an EMBL/GenBank/DDBJ whole genome shotgun (WGS) entry which is preliminary data.</text>
</comment>
<dbReference type="Proteomes" id="UP000789901">
    <property type="component" value="Unassembled WGS sequence"/>
</dbReference>
<accession>A0ABN7W182</accession>
<proteinExistence type="predicted"/>
<evidence type="ECO:0000313" key="1">
    <source>
        <dbReference type="EMBL" id="CAG8811037.1"/>
    </source>
</evidence>
<feature type="non-terminal residue" evidence="1">
    <location>
        <position position="89"/>
    </location>
</feature>
<reference evidence="1 2" key="1">
    <citation type="submission" date="2021-06" db="EMBL/GenBank/DDBJ databases">
        <authorList>
            <person name="Kallberg Y."/>
            <person name="Tangrot J."/>
            <person name="Rosling A."/>
        </authorList>
    </citation>
    <scope>NUCLEOTIDE SEQUENCE [LARGE SCALE GENOMIC DNA]</scope>
    <source>
        <strain evidence="1 2">120-4 pot B 10/14</strain>
    </source>
</reference>
<dbReference type="EMBL" id="CAJVQB010027717">
    <property type="protein sequence ID" value="CAG8811037.1"/>
    <property type="molecule type" value="Genomic_DNA"/>
</dbReference>
<gene>
    <name evidence="1" type="ORF">GMARGA_LOCUS25243</name>
</gene>
<organism evidence="1 2">
    <name type="scientific">Gigaspora margarita</name>
    <dbReference type="NCBI Taxonomy" id="4874"/>
    <lineage>
        <taxon>Eukaryota</taxon>
        <taxon>Fungi</taxon>
        <taxon>Fungi incertae sedis</taxon>
        <taxon>Mucoromycota</taxon>
        <taxon>Glomeromycotina</taxon>
        <taxon>Glomeromycetes</taxon>
        <taxon>Diversisporales</taxon>
        <taxon>Gigasporaceae</taxon>
        <taxon>Gigaspora</taxon>
    </lineage>
</organism>
<evidence type="ECO:0000313" key="2">
    <source>
        <dbReference type="Proteomes" id="UP000789901"/>
    </source>
</evidence>
<feature type="non-terminal residue" evidence="1">
    <location>
        <position position="1"/>
    </location>
</feature>
<name>A0ABN7W182_GIGMA</name>
<sequence>MQLNIAIESITLEFIEYEDDNIAPTCGYFLQEYINNTLEYVKLPSIFKEFALRFSNIGIYNAMQIFDFSQILVNTQEMVIFGENEIQLL</sequence>